<name>A0ACB8X231_9TELE</name>
<reference evidence="1" key="1">
    <citation type="submission" date="2022-04" db="EMBL/GenBank/DDBJ databases">
        <title>Jade perch genome.</title>
        <authorList>
            <person name="Chao B."/>
        </authorList>
    </citation>
    <scope>NUCLEOTIDE SEQUENCE</scope>
    <source>
        <strain evidence="1">CB-2022</strain>
    </source>
</reference>
<evidence type="ECO:0000313" key="2">
    <source>
        <dbReference type="Proteomes" id="UP000831701"/>
    </source>
</evidence>
<keyword evidence="2" id="KW-1185">Reference proteome</keyword>
<accession>A0ACB8X231</accession>
<dbReference type="EMBL" id="CM041534">
    <property type="protein sequence ID" value="KAI3373768.1"/>
    <property type="molecule type" value="Genomic_DNA"/>
</dbReference>
<comment type="caution">
    <text evidence="1">The sequence shown here is derived from an EMBL/GenBank/DDBJ whole genome shotgun (WGS) entry which is preliminary data.</text>
</comment>
<dbReference type="Proteomes" id="UP000831701">
    <property type="component" value="Chromosome 4"/>
</dbReference>
<organism evidence="1 2">
    <name type="scientific">Scortum barcoo</name>
    <name type="common">barcoo grunter</name>
    <dbReference type="NCBI Taxonomy" id="214431"/>
    <lineage>
        <taxon>Eukaryota</taxon>
        <taxon>Metazoa</taxon>
        <taxon>Chordata</taxon>
        <taxon>Craniata</taxon>
        <taxon>Vertebrata</taxon>
        <taxon>Euteleostomi</taxon>
        <taxon>Actinopterygii</taxon>
        <taxon>Neopterygii</taxon>
        <taxon>Teleostei</taxon>
        <taxon>Neoteleostei</taxon>
        <taxon>Acanthomorphata</taxon>
        <taxon>Eupercaria</taxon>
        <taxon>Centrarchiformes</taxon>
        <taxon>Terapontoidei</taxon>
        <taxon>Terapontidae</taxon>
        <taxon>Scortum</taxon>
    </lineage>
</organism>
<gene>
    <name evidence="1" type="ORF">L3Q82_022349</name>
</gene>
<sequence>MPPGVVTAPRSSSAGCFCACCGGKMRPYFTENSVISQGEIYQLISESFLTVKGAALFLPRGNGSSTSSASRFSQLRSKHAGDIQQHLQTMFTLLRPEDNIKLAVRLESVHPQITRYMVVVSTNGRQDTEESVVLGMDFSPVDSSCSVGLVLPLWSDTMIHLDGDGGFSVSTDSRVHVFKPVSVQAMWSALQSLHKACEVARCHNYFPGSLFLTWVSYYQSRVSSDQVRINEWNAMQDVQSHRADSPVLFSDIPTERELTERQIKTSLREIMMQKDLENVTCKEIRTELEMHMTCNLREFKEFIDNEMIIILGQMDSPTEIFDHVFLGSEWNASNLEELQKSGVQYILNVTREIDNFFPGMFEYHNIRVYDEEATDLLAYWNDTYKFISRAKKAGSKCLVHCKMGISRSAATVIAYAMKEHGWDLKKAFDYVKERRAVTKPNPSFMRQLEEYQGILLASKQRHNKLWRSHSDSDLSEHHEPLSKSYAQPHSLGHSDPHNQASSTPGPSVKELLESLGTPGSTGKPAHSTSQPDTDIQSNQLSFSSSKEVAALSEARGLEAPSHSAVVQISQLDSPCSESTAGSVSQLSPPLSNGLYDSEEKPSSPPLFQPRAATVVPELQKTDIVTIAQSVLVGQPHPPPSFHHLPLTPAPSPTPACTDEVIKPLLSCSLPVVKPMLVSVPEPMTTPSTQQAGPQCLSAPVSVKKTDCDQHTCGLSLEGLAAHPPSTSDFISYPSAIPQDSEVLFGHSADHINFFSAREKFKGMSQDDKSYQVKSCGREHQPLPQEVSTCGSREEEKKKEMTVPVQVTGQKPALHMETPPLCPLSQLDPPDQEVRKSRQEMDRDVSSQKEAGNFKEEVKNKEEEEASLSSDWTRGSVRRVTRQLEQRMKQEHETPSPSSSPPSLSGSSFCSQRRPPGAHAATVLNPQDASLCSQVSIVDSVQEEEEGEDGKVGSVRRESCDVIEIAAQGNHDVSTKGHKLQPADIKLLSTSSSFHRTTHSPFASVNFLCLEGVTELESGTDWDCFTEGPHSDIIMRETWETLCELGAFLQQVSVGGASKARCVDQVFGLSARTTHKRGSSVQRRVREVEARLRQAGLTPPSLMKRSASLAKLGCLELLANDLSEWELSRSSVAPSSAELLVHAVSDESKKQRVHNSPSSPGQQPEVLGIGAERLSAAGETSSPPPSPQSNQSPQKGQLPNSGQDSLHSPSPTPMTTRQQYGRTHPLRRLKKRTTTRTPGCRRSLRGFIKLFVFLSNNDMGTQYDPGSALRYPAMSRSIVRQSKFRHVFGQAVKAEQGYDDIRVSKVTWDSSFCAVNPKFLAVIVESSGGGAFLVLPLSKCIFLNNKPAMYSIITNLPCRVDKNYPLVIGHSGPVLDIDWCPHDDNILASCSEDCTVMHTDQQLQLSVLGSVSAVEQKVTVMSFSSVHRDGSLCHLKSLIRVCLCVRSIRDRAVRVFCGAYVWQIPDHALTRPLSDPIVVLEGHSKRVGIVSWHPTARNILLTAEVGFSSSAYATFRCPSFVPLAGSDNLIIIWNVGTGEPLISMDDHPDLIYSISWNRNGSLFCTTCKDRRLRVCDPRKREVVAERLAPHEGIRPMRAIFTRDGNIFTTGFTRMSQRELGLWDPTNFEEPIALLELDTSNGVLLPYYDADANMVYLCGKGDSSIRYFEITEEPPYVHYLNTFSSKEPQRGMGFMPKRGVDVTKCEIARLFKLLDKKCEPITMTVPRKSDLFQDDLYPDTAGPEPAMEPEEWLEGRDEDPILVSMKDGYVPPKSRELKAAKKNVLDSRPTTRRSMSTLDTSSLPVIAACIKLPAHICEPPSVIPELLQRLLEELQNLKATVLSQEKRICDLENKLSQYTNGTD</sequence>
<protein>
    <submittedName>
        <fullName evidence="1">Uncharacterized protein</fullName>
    </submittedName>
</protein>
<proteinExistence type="predicted"/>
<evidence type="ECO:0000313" key="1">
    <source>
        <dbReference type="EMBL" id="KAI3373768.1"/>
    </source>
</evidence>